<dbReference type="AlphaFoldDB" id="A0AAU8ZJX2"/>
<dbReference type="RefSeq" id="WP_108655711.1">
    <property type="nucleotide sequence ID" value="NZ_CP028956.1"/>
</dbReference>
<evidence type="ECO:0000313" key="3">
    <source>
        <dbReference type="Proteomes" id="UP000244682"/>
    </source>
</evidence>
<organism evidence="2 3">
    <name type="scientific">Morganella morganii</name>
    <name type="common">Proteus morganii</name>
    <dbReference type="NCBI Taxonomy" id="582"/>
    <lineage>
        <taxon>Bacteria</taxon>
        <taxon>Pseudomonadati</taxon>
        <taxon>Pseudomonadota</taxon>
        <taxon>Gammaproteobacteria</taxon>
        <taxon>Enterobacterales</taxon>
        <taxon>Morganellaceae</taxon>
        <taxon>Morganella</taxon>
    </lineage>
</organism>
<gene>
    <name evidence="2" type="ORF">AM380_05445</name>
</gene>
<dbReference type="EMBL" id="CP028956">
    <property type="protein sequence ID" value="AWC93119.1"/>
    <property type="molecule type" value="Genomic_DNA"/>
</dbReference>
<evidence type="ECO:0000313" key="2">
    <source>
        <dbReference type="EMBL" id="AWC93119.1"/>
    </source>
</evidence>
<dbReference type="InterPro" id="IPR009678">
    <property type="entry name" value="Phage_tail_completion_R"/>
</dbReference>
<accession>A0AAU8ZJX2</accession>
<evidence type="ECO:0000256" key="1">
    <source>
        <dbReference type="SAM" id="MobiDB-lite"/>
    </source>
</evidence>
<reference evidence="2 3" key="1">
    <citation type="submission" date="2018-04" db="EMBL/GenBank/DDBJ databases">
        <title>Whole genome sequencing of Morganella morganii AR_0133.</title>
        <authorList>
            <person name="Conlan S."/>
            <person name="Thomas P.J."/>
            <person name="Mullikin J."/>
            <person name="Frank K.M."/>
            <person name="Segre J.A."/>
        </authorList>
    </citation>
    <scope>NUCLEOTIDE SEQUENCE [LARGE SCALE GENOMIC DNA]</scope>
    <source>
        <strain evidence="2 3">AR_0133</strain>
    </source>
</reference>
<sequence length="140" mass="15944">MLKPKLLREFLTAREPRFQQNPESLEVYASEGNLIATGKPGNSFMYSYKLNLLAMDYPNSLDDLMLPVLKWVREQQPALIFNPDKREGGIRFDADILDNDTADILIVLPVTERVVVEGGDGEEEETVTHLPEPEFKPRQV</sequence>
<feature type="compositionally biased region" description="Basic and acidic residues" evidence="1">
    <location>
        <begin position="131"/>
        <end position="140"/>
    </location>
</feature>
<protein>
    <submittedName>
        <fullName evidence="2">Phage tail protein</fullName>
    </submittedName>
</protein>
<feature type="region of interest" description="Disordered" evidence="1">
    <location>
        <begin position="118"/>
        <end position="140"/>
    </location>
</feature>
<proteinExistence type="predicted"/>
<name>A0AAU8ZJX2_MORMO</name>
<dbReference type="Proteomes" id="UP000244682">
    <property type="component" value="Chromosome"/>
</dbReference>
<dbReference type="Pfam" id="PF06891">
    <property type="entry name" value="P2_Phage_GpR"/>
    <property type="match status" value="1"/>
</dbReference>